<reference evidence="3 4" key="1">
    <citation type="submission" date="2019-08" db="EMBL/GenBank/DDBJ databases">
        <title>Whole genome of Aphis craccivora.</title>
        <authorList>
            <person name="Voronova N.V."/>
            <person name="Shulinski R.S."/>
            <person name="Bandarenka Y.V."/>
            <person name="Zhorov D.G."/>
            <person name="Warner D."/>
        </authorList>
    </citation>
    <scope>NUCLEOTIDE SEQUENCE [LARGE SCALE GENOMIC DNA]</scope>
    <source>
        <strain evidence="3">180601</strain>
        <tissue evidence="3">Whole Body</tissue>
    </source>
</reference>
<feature type="region of interest" description="Disordered" evidence="1">
    <location>
        <begin position="131"/>
        <end position="187"/>
    </location>
</feature>
<keyword evidence="4" id="KW-1185">Reference proteome</keyword>
<dbReference type="GO" id="GO:0003676">
    <property type="term" value="F:nucleic acid binding"/>
    <property type="evidence" value="ECO:0007669"/>
    <property type="project" value="InterPro"/>
</dbReference>
<dbReference type="Gene3D" id="3.30.420.10">
    <property type="entry name" value="Ribonuclease H-like superfamily/Ribonuclease H"/>
    <property type="match status" value="2"/>
</dbReference>
<dbReference type="InterPro" id="IPR012337">
    <property type="entry name" value="RNaseH-like_sf"/>
</dbReference>
<organism evidence="3 4">
    <name type="scientific">Aphis craccivora</name>
    <name type="common">Cowpea aphid</name>
    <dbReference type="NCBI Taxonomy" id="307492"/>
    <lineage>
        <taxon>Eukaryota</taxon>
        <taxon>Metazoa</taxon>
        <taxon>Ecdysozoa</taxon>
        <taxon>Arthropoda</taxon>
        <taxon>Hexapoda</taxon>
        <taxon>Insecta</taxon>
        <taxon>Pterygota</taxon>
        <taxon>Neoptera</taxon>
        <taxon>Paraneoptera</taxon>
        <taxon>Hemiptera</taxon>
        <taxon>Sternorrhyncha</taxon>
        <taxon>Aphidomorpha</taxon>
        <taxon>Aphidoidea</taxon>
        <taxon>Aphididae</taxon>
        <taxon>Aphidini</taxon>
        <taxon>Aphis</taxon>
        <taxon>Aphis</taxon>
    </lineage>
</organism>
<evidence type="ECO:0000313" key="3">
    <source>
        <dbReference type="EMBL" id="KAF0749185.1"/>
    </source>
</evidence>
<accession>A0A6G0Y4Z5</accession>
<proteinExistence type="predicted"/>
<keyword evidence="2" id="KW-0472">Membrane</keyword>
<feature type="compositionally biased region" description="Polar residues" evidence="1">
    <location>
        <begin position="152"/>
        <end position="180"/>
    </location>
</feature>
<dbReference type="PANTHER" id="PTHR46585">
    <property type="entry name" value="INTEGRASE CORE DOMAIN CONTAINING PROTEIN"/>
    <property type="match status" value="1"/>
</dbReference>
<dbReference type="InterPro" id="IPR036397">
    <property type="entry name" value="RNaseH_sf"/>
</dbReference>
<dbReference type="EMBL" id="VUJU01006190">
    <property type="protein sequence ID" value="KAF0749185.1"/>
    <property type="molecule type" value="Genomic_DNA"/>
</dbReference>
<name>A0A6G0Y4Z5_APHCR</name>
<evidence type="ECO:0000256" key="1">
    <source>
        <dbReference type="SAM" id="MobiDB-lite"/>
    </source>
</evidence>
<feature type="non-terminal residue" evidence="3">
    <location>
        <position position="280"/>
    </location>
</feature>
<dbReference type="SUPFAM" id="SSF53098">
    <property type="entry name" value="Ribonuclease H-like"/>
    <property type="match status" value="1"/>
</dbReference>
<sequence length="280" mass="31935">MLPHSKKTKGFKYILCVIHCFMKFAWAIALKSKTAKEVSNAMSKILLKRTPKLLQIDNERFNRTLKEKMFREFIARGSYNWIFILPSLINEYNNTKHRTIGMTPTQADLDPALDSQELKTIGGILDNSEANINSEDNIDNNEGNSNIDKSESNSNLKNMNAQPSIFSSSYKKPSLPTSVPTPKRKKIAKKTSLVNKIRKIKLKQLSSTQCIIARDQINSILSRCRLQDLNYGNTTFSFQTSLQLFRLHHDIKQCTNMATSQTDGSILSTTEYQDNFNQEN</sequence>
<evidence type="ECO:0000256" key="2">
    <source>
        <dbReference type="SAM" id="Phobius"/>
    </source>
</evidence>
<dbReference type="AlphaFoldDB" id="A0A6G0Y4Z5"/>
<protein>
    <submittedName>
        <fullName evidence="3">Putative transposon-derived protein F54H12.3</fullName>
    </submittedName>
</protein>
<comment type="caution">
    <text evidence="3">The sequence shown here is derived from an EMBL/GenBank/DDBJ whole genome shotgun (WGS) entry which is preliminary data.</text>
</comment>
<keyword evidence="2" id="KW-1133">Transmembrane helix</keyword>
<dbReference type="OrthoDB" id="413361at2759"/>
<feature type="transmembrane region" description="Helical" evidence="2">
    <location>
        <begin position="12"/>
        <end position="30"/>
    </location>
</feature>
<evidence type="ECO:0000313" key="4">
    <source>
        <dbReference type="Proteomes" id="UP000478052"/>
    </source>
</evidence>
<keyword evidence="2" id="KW-0812">Transmembrane</keyword>
<gene>
    <name evidence="3" type="ORF">FWK35_00020958</name>
</gene>
<feature type="compositionally biased region" description="Low complexity" evidence="1">
    <location>
        <begin position="131"/>
        <end position="147"/>
    </location>
</feature>
<dbReference type="PANTHER" id="PTHR46585:SF1">
    <property type="entry name" value="CHROMO DOMAIN-CONTAINING PROTEIN"/>
    <property type="match status" value="1"/>
</dbReference>
<dbReference type="Proteomes" id="UP000478052">
    <property type="component" value="Unassembled WGS sequence"/>
</dbReference>